<accession>B7Q1G9</accession>
<dbReference type="EMBL" id="ABJB010107178">
    <property type="status" value="NOT_ANNOTATED_CDS"/>
    <property type="molecule type" value="Genomic_DNA"/>
</dbReference>
<gene>
    <name evidence="1" type="ORF">IscW_ISCW020534</name>
</gene>
<dbReference type="AlphaFoldDB" id="B7Q1G9"/>
<sequence>MTPAARASWGYTTTSTCCPFCPTQPWRRISSTYSGRTRAFKRLVADILAESAFTPTCHQTFGAGLPMARTIALS</sequence>
<dbReference type="Proteomes" id="UP000001555">
    <property type="component" value="Unassembled WGS sequence"/>
</dbReference>
<protein>
    <submittedName>
        <fullName evidence="1 2">Uncharacterized protein</fullName>
    </submittedName>
</protein>
<reference evidence="2" key="2">
    <citation type="submission" date="2020-05" db="UniProtKB">
        <authorList>
            <consortium name="EnsemblMetazoa"/>
        </authorList>
    </citation>
    <scope>IDENTIFICATION</scope>
    <source>
        <strain evidence="2">wikel</strain>
    </source>
</reference>
<reference evidence="1 3" key="1">
    <citation type="submission" date="2008-03" db="EMBL/GenBank/DDBJ databases">
        <title>Annotation of Ixodes scapularis.</title>
        <authorList>
            <consortium name="Ixodes scapularis Genome Project Consortium"/>
            <person name="Caler E."/>
            <person name="Hannick L.I."/>
            <person name="Bidwell S."/>
            <person name="Joardar V."/>
            <person name="Thiagarajan M."/>
            <person name="Amedeo P."/>
            <person name="Galinsky K.J."/>
            <person name="Schobel S."/>
            <person name="Inman J."/>
            <person name="Hostetler J."/>
            <person name="Miller J."/>
            <person name="Hammond M."/>
            <person name="Megy K."/>
            <person name="Lawson D."/>
            <person name="Kodira C."/>
            <person name="Sutton G."/>
            <person name="Meyer J."/>
            <person name="Hill C.A."/>
            <person name="Birren B."/>
            <person name="Nene V."/>
            <person name="Collins F."/>
            <person name="Alarcon-Chaidez F."/>
            <person name="Wikel S."/>
            <person name="Strausberg R."/>
        </authorList>
    </citation>
    <scope>NUCLEOTIDE SEQUENCE [LARGE SCALE GENOMIC DNA]</scope>
    <source>
        <strain evidence="3">Wikel</strain>
        <strain evidence="1">Wikel colony</strain>
    </source>
</reference>
<name>B7Q1G9_IXOSC</name>
<dbReference type="HOGENOM" id="CLU_2690590_0_0_1"/>
<evidence type="ECO:0000313" key="1">
    <source>
        <dbReference type="EMBL" id="EEC12691.1"/>
    </source>
</evidence>
<proteinExistence type="predicted"/>
<dbReference type="InParanoid" id="B7Q1G9"/>
<dbReference type="PaxDb" id="6945-B7Q1G9"/>
<evidence type="ECO:0000313" key="3">
    <source>
        <dbReference type="Proteomes" id="UP000001555"/>
    </source>
</evidence>
<dbReference type="VEuPathDB" id="VectorBase:ISCI020534"/>
<organism>
    <name type="scientific">Ixodes scapularis</name>
    <name type="common">Black-legged tick</name>
    <name type="synonym">Deer tick</name>
    <dbReference type="NCBI Taxonomy" id="6945"/>
    <lineage>
        <taxon>Eukaryota</taxon>
        <taxon>Metazoa</taxon>
        <taxon>Ecdysozoa</taxon>
        <taxon>Arthropoda</taxon>
        <taxon>Chelicerata</taxon>
        <taxon>Arachnida</taxon>
        <taxon>Acari</taxon>
        <taxon>Parasitiformes</taxon>
        <taxon>Ixodida</taxon>
        <taxon>Ixodoidea</taxon>
        <taxon>Ixodidae</taxon>
        <taxon>Ixodinae</taxon>
        <taxon>Ixodes</taxon>
    </lineage>
</organism>
<dbReference type="VEuPathDB" id="VectorBase:ISCW020534"/>
<keyword evidence="3" id="KW-1185">Reference proteome</keyword>
<evidence type="ECO:0000313" key="2">
    <source>
        <dbReference type="EnsemblMetazoa" id="ISCW020534-PA"/>
    </source>
</evidence>
<dbReference type="EnsemblMetazoa" id="ISCW020534-RA">
    <property type="protein sequence ID" value="ISCW020534-PA"/>
    <property type="gene ID" value="ISCW020534"/>
</dbReference>
<dbReference type="EMBL" id="DS837710">
    <property type="protein sequence ID" value="EEC12691.1"/>
    <property type="molecule type" value="Genomic_DNA"/>
</dbReference>